<protein>
    <submittedName>
        <fullName evidence="8">O-antigen ligase family protein</fullName>
    </submittedName>
</protein>
<organism evidence="8 9">
    <name type="scientific">Streptomyces incanus</name>
    <dbReference type="NCBI Taxonomy" id="887453"/>
    <lineage>
        <taxon>Bacteria</taxon>
        <taxon>Bacillati</taxon>
        <taxon>Actinomycetota</taxon>
        <taxon>Actinomycetes</taxon>
        <taxon>Kitasatosporales</taxon>
        <taxon>Streptomycetaceae</taxon>
        <taxon>Streptomyces</taxon>
    </lineage>
</organism>
<feature type="transmembrane region" description="Helical" evidence="6">
    <location>
        <begin position="101"/>
        <end position="121"/>
    </location>
</feature>
<keyword evidence="8" id="KW-0436">Ligase</keyword>
<feature type="region of interest" description="Disordered" evidence="5">
    <location>
        <begin position="334"/>
        <end position="354"/>
    </location>
</feature>
<feature type="transmembrane region" description="Helical" evidence="6">
    <location>
        <begin position="68"/>
        <end position="89"/>
    </location>
</feature>
<feature type="transmembrane region" description="Helical" evidence="6">
    <location>
        <begin position="20"/>
        <end position="38"/>
    </location>
</feature>
<feature type="transmembrane region" description="Helical" evidence="6">
    <location>
        <begin position="133"/>
        <end position="160"/>
    </location>
</feature>
<feature type="transmembrane region" description="Helical" evidence="6">
    <location>
        <begin position="172"/>
        <end position="192"/>
    </location>
</feature>
<dbReference type="PANTHER" id="PTHR37422">
    <property type="entry name" value="TEICHURONIC ACID BIOSYNTHESIS PROTEIN TUAE"/>
    <property type="match status" value="1"/>
</dbReference>
<evidence type="ECO:0000256" key="4">
    <source>
        <dbReference type="ARBA" id="ARBA00023136"/>
    </source>
</evidence>
<dbReference type="RefSeq" id="WP_381204756.1">
    <property type="nucleotide sequence ID" value="NZ_JBHSPC010000010.1"/>
</dbReference>
<evidence type="ECO:0000256" key="3">
    <source>
        <dbReference type="ARBA" id="ARBA00022989"/>
    </source>
</evidence>
<name>A0ABW0XGR4_9ACTN</name>
<evidence type="ECO:0000256" key="2">
    <source>
        <dbReference type="ARBA" id="ARBA00022692"/>
    </source>
</evidence>
<comment type="caution">
    <text evidence="8">The sequence shown here is derived from an EMBL/GenBank/DDBJ whole genome shotgun (WGS) entry which is preliminary data.</text>
</comment>
<keyword evidence="2 6" id="KW-0812">Transmembrane</keyword>
<keyword evidence="3 6" id="KW-1133">Transmembrane helix</keyword>
<keyword evidence="4 6" id="KW-0472">Membrane</keyword>
<dbReference type="EMBL" id="JBHSPC010000010">
    <property type="protein sequence ID" value="MFC5669050.1"/>
    <property type="molecule type" value="Genomic_DNA"/>
</dbReference>
<evidence type="ECO:0000259" key="7">
    <source>
        <dbReference type="Pfam" id="PF04932"/>
    </source>
</evidence>
<proteinExistence type="predicted"/>
<evidence type="ECO:0000313" key="8">
    <source>
        <dbReference type="EMBL" id="MFC5669050.1"/>
    </source>
</evidence>
<dbReference type="PANTHER" id="PTHR37422:SF13">
    <property type="entry name" value="LIPOPOLYSACCHARIDE BIOSYNTHESIS PROTEIN PA4999-RELATED"/>
    <property type="match status" value="1"/>
</dbReference>
<evidence type="ECO:0000256" key="1">
    <source>
        <dbReference type="ARBA" id="ARBA00004141"/>
    </source>
</evidence>
<sequence>MVSAGPDADGERRSGLDTAGLVVLGACAAWSLITAAAGDGRPEGVLLAVLAVAAGYAAGRIGGALLPVAAPCAGALAGLGLAVAVPRLAPEPQITTPLGHAGALAAVLALSAGAACCAARATSSPALRFALRLPAAGIVVTAAALGPAAGCVAGAGVLLCSLAAGRVRRRGPAVAALAAAVAGVTGLTWAVAGNTVPAGLTDALEGRLTPYRVELWRDALGMVRHDAGLGVGPGRFGELSTAAGRTVLSDGRPHSAPFQLAAEQGVVGVALLALAFGWVLCALWRSPRATPVVLSAGAALTAVAAVAAVGNALSFTAVSVGAGLLAGLATARPLTSGAPERPTDTPARGTLRTP</sequence>
<dbReference type="InterPro" id="IPR051533">
    <property type="entry name" value="WaaL-like"/>
</dbReference>
<gene>
    <name evidence="8" type="ORF">ACFP2V_02650</name>
</gene>
<evidence type="ECO:0000313" key="9">
    <source>
        <dbReference type="Proteomes" id="UP001596183"/>
    </source>
</evidence>
<dbReference type="InterPro" id="IPR007016">
    <property type="entry name" value="O-antigen_ligase-rel_domated"/>
</dbReference>
<comment type="subcellular location">
    <subcellularLocation>
        <location evidence="1">Membrane</location>
        <topology evidence="1">Multi-pass membrane protein</topology>
    </subcellularLocation>
</comment>
<feature type="transmembrane region" description="Helical" evidence="6">
    <location>
        <begin position="291"/>
        <end position="309"/>
    </location>
</feature>
<accession>A0ABW0XGR4</accession>
<dbReference type="Proteomes" id="UP001596183">
    <property type="component" value="Unassembled WGS sequence"/>
</dbReference>
<feature type="transmembrane region" description="Helical" evidence="6">
    <location>
        <begin position="265"/>
        <end position="284"/>
    </location>
</feature>
<reference evidence="9" key="1">
    <citation type="journal article" date="2019" name="Int. J. Syst. Evol. Microbiol.">
        <title>The Global Catalogue of Microorganisms (GCM) 10K type strain sequencing project: providing services to taxonomists for standard genome sequencing and annotation.</title>
        <authorList>
            <consortium name="The Broad Institute Genomics Platform"/>
            <consortium name="The Broad Institute Genome Sequencing Center for Infectious Disease"/>
            <person name="Wu L."/>
            <person name="Ma J."/>
        </authorList>
    </citation>
    <scope>NUCLEOTIDE SEQUENCE [LARGE SCALE GENOMIC DNA]</scope>
    <source>
        <strain evidence="9">JCM 13852</strain>
    </source>
</reference>
<evidence type="ECO:0000256" key="5">
    <source>
        <dbReference type="SAM" id="MobiDB-lite"/>
    </source>
</evidence>
<dbReference type="GO" id="GO:0016874">
    <property type="term" value="F:ligase activity"/>
    <property type="evidence" value="ECO:0007669"/>
    <property type="project" value="UniProtKB-KW"/>
</dbReference>
<keyword evidence="9" id="KW-1185">Reference proteome</keyword>
<evidence type="ECO:0000256" key="6">
    <source>
        <dbReference type="SAM" id="Phobius"/>
    </source>
</evidence>
<dbReference type="Pfam" id="PF04932">
    <property type="entry name" value="Wzy_C"/>
    <property type="match status" value="1"/>
</dbReference>
<feature type="transmembrane region" description="Helical" evidence="6">
    <location>
        <begin position="45"/>
        <end position="62"/>
    </location>
</feature>
<feature type="domain" description="O-antigen ligase-related" evidence="7">
    <location>
        <begin position="150"/>
        <end position="272"/>
    </location>
</feature>